<dbReference type="eggNOG" id="COG1396">
    <property type="taxonomic scope" value="Bacteria"/>
</dbReference>
<reference evidence="2 3" key="2">
    <citation type="submission" date="2008-10" db="EMBL/GenBank/DDBJ databases">
        <authorList>
            <person name="Fulton L."/>
            <person name="Clifton S."/>
            <person name="Fulton B."/>
            <person name="Xu J."/>
            <person name="Minx P."/>
            <person name="Pepin K.H."/>
            <person name="Johnson M."/>
            <person name="Bhonagiri V."/>
            <person name="Nash W.E."/>
            <person name="Mardis E.R."/>
            <person name="Wilson R.K."/>
        </authorList>
    </citation>
    <scope>NUCLEOTIDE SEQUENCE [LARGE SCALE GENOMIC DNA]</scope>
    <source>
        <strain evidence="2 3">DSM 30120</strain>
    </source>
</reference>
<comment type="caution">
    <text evidence="2">The sequence shown here is derived from an EMBL/GenBank/DDBJ whole genome shotgun (WGS) entry which is preliminary data.</text>
</comment>
<dbReference type="GO" id="GO:0003677">
    <property type="term" value="F:DNA binding"/>
    <property type="evidence" value="ECO:0007669"/>
    <property type="project" value="UniProtKB-KW"/>
</dbReference>
<dbReference type="PROSITE" id="PS50943">
    <property type="entry name" value="HTH_CROC1"/>
    <property type="match status" value="1"/>
</dbReference>
<dbReference type="SMART" id="SM00530">
    <property type="entry name" value="HTH_XRE"/>
    <property type="match status" value="1"/>
</dbReference>
<accession>B6XD96</accession>
<dbReference type="GeneID" id="57291351"/>
<dbReference type="RefSeq" id="WP_006658271.1">
    <property type="nucleotide sequence ID" value="NZ_ABXW01000019.1"/>
</dbReference>
<dbReference type="InterPro" id="IPR001387">
    <property type="entry name" value="Cro/C1-type_HTH"/>
</dbReference>
<sequence length="125" mass="14876">MKLKLFKFGFNIMKNKYRLREEVGSFIREARLNCSLTGEELGRMLHISQQQISRYERGITSVSIETLDAILNKLGKDWSDFFFKVIANYSDEVAEIKLQDNFLFQDKKSKYSYYDKLKFRALHEL</sequence>
<dbReference type="Gene3D" id="1.10.260.40">
    <property type="entry name" value="lambda repressor-like DNA-binding domains"/>
    <property type="match status" value="1"/>
</dbReference>
<keyword evidence="2" id="KW-0238">DNA-binding</keyword>
<organism evidence="2 3">
    <name type="scientific">Providencia alcalifaciens DSM 30120</name>
    <dbReference type="NCBI Taxonomy" id="520999"/>
    <lineage>
        <taxon>Bacteria</taxon>
        <taxon>Pseudomonadati</taxon>
        <taxon>Pseudomonadota</taxon>
        <taxon>Gammaproteobacteria</taxon>
        <taxon>Enterobacterales</taxon>
        <taxon>Morganellaceae</taxon>
        <taxon>Providencia</taxon>
    </lineage>
</organism>
<protein>
    <submittedName>
        <fullName evidence="2">DNA-binding helix-turn-helix protein</fullName>
    </submittedName>
</protein>
<gene>
    <name evidence="2" type="ORF">PROVALCAL_01318</name>
</gene>
<dbReference type="InterPro" id="IPR010982">
    <property type="entry name" value="Lambda_DNA-bd_dom_sf"/>
</dbReference>
<proteinExistence type="predicted"/>
<dbReference type="SUPFAM" id="SSF47413">
    <property type="entry name" value="lambda repressor-like DNA-binding domains"/>
    <property type="match status" value="1"/>
</dbReference>
<feature type="domain" description="HTH cro/C1-type" evidence="1">
    <location>
        <begin position="27"/>
        <end position="81"/>
    </location>
</feature>
<dbReference type="CDD" id="cd00093">
    <property type="entry name" value="HTH_XRE"/>
    <property type="match status" value="1"/>
</dbReference>
<dbReference type="Proteomes" id="UP000003729">
    <property type="component" value="Unassembled WGS sequence"/>
</dbReference>
<dbReference type="EMBL" id="ABXW01000019">
    <property type="protein sequence ID" value="EEB46594.1"/>
    <property type="molecule type" value="Genomic_DNA"/>
</dbReference>
<evidence type="ECO:0000313" key="2">
    <source>
        <dbReference type="EMBL" id="EEB46594.1"/>
    </source>
</evidence>
<name>B6XD96_9GAMM</name>
<dbReference type="AlphaFoldDB" id="B6XD96"/>
<evidence type="ECO:0000259" key="1">
    <source>
        <dbReference type="PROSITE" id="PS50943"/>
    </source>
</evidence>
<dbReference type="Pfam" id="PF01381">
    <property type="entry name" value="HTH_3"/>
    <property type="match status" value="1"/>
</dbReference>
<reference evidence="2 3" key="1">
    <citation type="submission" date="2008-10" db="EMBL/GenBank/DDBJ databases">
        <title>Draft genome sequence of Providencia alcalifaciens (DSM 30120).</title>
        <authorList>
            <person name="Sudarsanam P."/>
            <person name="Ley R."/>
            <person name="Guruge J."/>
            <person name="Turnbaugh P.J."/>
            <person name="Mahowald M."/>
            <person name="Liep D."/>
            <person name="Gordon J."/>
        </authorList>
    </citation>
    <scope>NUCLEOTIDE SEQUENCE [LARGE SCALE GENOMIC DNA]</scope>
    <source>
        <strain evidence="2 3">DSM 30120</strain>
    </source>
</reference>
<evidence type="ECO:0000313" key="3">
    <source>
        <dbReference type="Proteomes" id="UP000003729"/>
    </source>
</evidence>